<evidence type="ECO:0000313" key="1">
    <source>
        <dbReference type="EMBL" id="SDF28960.1"/>
    </source>
</evidence>
<proteinExistence type="predicted"/>
<dbReference type="AlphaFoldDB" id="A0A1G7JVI1"/>
<dbReference type="EMBL" id="FNBA01000032">
    <property type="protein sequence ID" value="SDF28960.1"/>
    <property type="molecule type" value="Genomic_DNA"/>
</dbReference>
<organism evidence="1 2">
    <name type="scientific">Ulvibacter litoralis</name>
    <dbReference type="NCBI Taxonomy" id="227084"/>
    <lineage>
        <taxon>Bacteria</taxon>
        <taxon>Pseudomonadati</taxon>
        <taxon>Bacteroidota</taxon>
        <taxon>Flavobacteriia</taxon>
        <taxon>Flavobacteriales</taxon>
        <taxon>Flavobacteriaceae</taxon>
        <taxon>Ulvibacter</taxon>
    </lineage>
</organism>
<protein>
    <recommendedName>
        <fullName evidence="3">Carboxypeptidase regulatory-like domain-containing protein</fullName>
    </recommendedName>
</protein>
<evidence type="ECO:0008006" key="3">
    <source>
        <dbReference type="Google" id="ProtNLM"/>
    </source>
</evidence>
<sequence length="122" mass="14124">MKYKKLIIGLLITASLMSCDCWVIINGKVIDAQSKEPIERVRLEFLNINSTEIINSTITSQEVNRIFSTDSTGIFFMRSDNYGFCPNIEPKIKIWKEGYKTKEFIVTDDIPRNELVIELEKE</sequence>
<dbReference type="PROSITE" id="PS51257">
    <property type="entry name" value="PROKAR_LIPOPROTEIN"/>
    <property type="match status" value="1"/>
</dbReference>
<dbReference type="RefSeq" id="WP_139149455.1">
    <property type="nucleotide sequence ID" value="NZ_BMWO01000023.1"/>
</dbReference>
<dbReference type="STRING" id="227084.SAMN05421855_1322"/>
<dbReference type="OrthoDB" id="1447782at2"/>
<keyword evidence="2" id="KW-1185">Reference proteome</keyword>
<reference evidence="1 2" key="1">
    <citation type="submission" date="2016-10" db="EMBL/GenBank/DDBJ databases">
        <authorList>
            <person name="de Groot N.N."/>
        </authorList>
    </citation>
    <scope>NUCLEOTIDE SEQUENCE [LARGE SCALE GENOMIC DNA]</scope>
    <source>
        <strain evidence="1 2">DSM 16195</strain>
    </source>
</reference>
<dbReference type="Proteomes" id="UP000199321">
    <property type="component" value="Unassembled WGS sequence"/>
</dbReference>
<name>A0A1G7JVI1_9FLAO</name>
<accession>A0A1G7JVI1</accession>
<gene>
    <name evidence="1" type="ORF">SAMN05421855_1322</name>
</gene>
<evidence type="ECO:0000313" key="2">
    <source>
        <dbReference type="Proteomes" id="UP000199321"/>
    </source>
</evidence>